<dbReference type="EMBL" id="BJCE01000186">
    <property type="protein sequence ID" value="GCL38902.1"/>
    <property type="molecule type" value="Genomic_DNA"/>
</dbReference>
<accession>A0A480A338</accession>
<dbReference type="AlphaFoldDB" id="A0A480A338"/>
<dbReference type="InterPro" id="IPR052906">
    <property type="entry name" value="Type_IV_Methyl-Rstrct_Enzyme"/>
</dbReference>
<dbReference type="PANTHER" id="PTHR30015:SF7">
    <property type="entry name" value="TYPE IV METHYL-DIRECTED RESTRICTION ENZYME ECOKMRR"/>
    <property type="match status" value="1"/>
</dbReference>
<sequence length="306" mass="34673">MSIPDFQSVMLPLLQYAGDGKEHSLRDAITFLADVFNLSDEERKELLSSGQQAVFDNRVGWARTHLKKAGLLESPKRGFFQITNRGKEILKQNNPEINVKFLNQFPEFIEFKTIKKDNDKSVSEIMEDSEILETTPQESIEFGYQKIRKELELELLNRVKSCSPDFFERLVVDLLVKMGYGGSRRDAGRAIGKAGDGGIDGIIKEDKLGLDIVYIQAKRWDNTVVGRPEIQKFVGALHGQRARKGVFITTSKFSQDAREYVSIIDSKIVLIDGQELAQLMIDNHVGVSTVSIYEIKKIDSDYFTDE</sequence>
<evidence type="ECO:0000313" key="4">
    <source>
        <dbReference type="Proteomes" id="UP000300142"/>
    </source>
</evidence>
<organism evidence="3 4">
    <name type="scientific">Sphaerospermopsis reniformis</name>
    <dbReference type="NCBI Taxonomy" id="531300"/>
    <lineage>
        <taxon>Bacteria</taxon>
        <taxon>Bacillati</taxon>
        <taxon>Cyanobacteriota</taxon>
        <taxon>Cyanophyceae</taxon>
        <taxon>Nostocales</taxon>
        <taxon>Aphanizomenonaceae</taxon>
        <taxon>Sphaerospermopsis</taxon>
    </lineage>
</organism>
<dbReference type="Gene3D" id="3.40.1350.10">
    <property type="match status" value="1"/>
</dbReference>
<evidence type="ECO:0000313" key="3">
    <source>
        <dbReference type="EMBL" id="GCL38902.1"/>
    </source>
</evidence>
<comment type="caution">
    <text evidence="3">The sequence shown here is derived from an EMBL/GenBank/DDBJ whole genome shotgun (WGS) entry which is preliminary data.</text>
</comment>
<dbReference type="GO" id="GO:0003677">
    <property type="term" value="F:DNA binding"/>
    <property type="evidence" value="ECO:0007669"/>
    <property type="project" value="InterPro"/>
</dbReference>
<dbReference type="InterPro" id="IPR011856">
    <property type="entry name" value="tRNA_endonuc-like_dom_sf"/>
</dbReference>
<dbReference type="InterPro" id="IPR025745">
    <property type="entry name" value="Mrr-like_N_dom"/>
</dbReference>
<dbReference type="Proteomes" id="UP000300142">
    <property type="component" value="Unassembled WGS sequence"/>
</dbReference>
<dbReference type="Pfam" id="PF14338">
    <property type="entry name" value="Mrr_N"/>
    <property type="match status" value="1"/>
</dbReference>
<gene>
    <name evidence="3" type="ORF">SR1949_40210</name>
</gene>
<dbReference type="Pfam" id="PF04471">
    <property type="entry name" value="Mrr_cat"/>
    <property type="match status" value="1"/>
</dbReference>
<proteinExistence type="predicted"/>
<reference evidence="4" key="1">
    <citation type="submission" date="2019-02" db="EMBL/GenBank/DDBJ databases">
        <title>Draft genome sequence of Sphaerospermopsis reniformis NIES-1949.</title>
        <authorList>
            <person name="Yamaguchi H."/>
            <person name="Suzuki S."/>
            <person name="Kawachi M."/>
        </authorList>
    </citation>
    <scope>NUCLEOTIDE SEQUENCE [LARGE SCALE GENOMIC DNA]</scope>
    <source>
        <strain evidence="4">NIES-1949</strain>
    </source>
</reference>
<dbReference type="InterPro" id="IPR011335">
    <property type="entry name" value="Restrct_endonuc-II-like"/>
</dbReference>
<keyword evidence="4" id="KW-1185">Reference proteome</keyword>
<dbReference type="GO" id="GO:0009307">
    <property type="term" value="P:DNA restriction-modification system"/>
    <property type="evidence" value="ECO:0007669"/>
    <property type="project" value="InterPro"/>
</dbReference>
<feature type="domain" description="Restriction system protein Mrr-like N-terminal" evidence="2">
    <location>
        <begin position="6"/>
        <end position="91"/>
    </location>
</feature>
<evidence type="ECO:0000259" key="2">
    <source>
        <dbReference type="Pfam" id="PF14338"/>
    </source>
</evidence>
<dbReference type="InterPro" id="IPR007560">
    <property type="entry name" value="Restrct_endonuc_IV_Mrr"/>
</dbReference>
<feature type="domain" description="Restriction endonuclease type IV Mrr" evidence="1">
    <location>
        <begin position="160"/>
        <end position="280"/>
    </location>
</feature>
<dbReference type="GO" id="GO:0015666">
    <property type="term" value="F:restriction endodeoxyribonuclease activity"/>
    <property type="evidence" value="ECO:0007669"/>
    <property type="project" value="TreeGrafter"/>
</dbReference>
<dbReference type="PANTHER" id="PTHR30015">
    <property type="entry name" value="MRR RESTRICTION SYSTEM PROTEIN"/>
    <property type="match status" value="1"/>
</dbReference>
<evidence type="ECO:0000259" key="1">
    <source>
        <dbReference type="Pfam" id="PF04471"/>
    </source>
</evidence>
<name>A0A480A338_9CYAN</name>
<dbReference type="SUPFAM" id="SSF52980">
    <property type="entry name" value="Restriction endonuclease-like"/>
    <property type="match status" value="1"/>
</dbReference>
<protein>
    <submittedName>
        <fullName evidence="3">Mrr restriction system protein</fullName>
    </submittedName>
</protein>